<proteinExistence type="predicted"/>
<dbReference type="OrthoDB" id="4802216at2"/>
<evidence type="ECO:0000313" key="4">
    <source>
        <dbReference type="EMBL" id="RYB92572.1"/>
    </source>
</evidence>
<evidence type="ECO:0000256" key="1">
    <source>
        <dbReference type="ARBA" id="ARBA00023125"/>
    </source>
</evidence>
<evidence type="ECO:0000256" key="2">
    <source>
        <dbReference type="PROSITE-ProRule" id="PRU00335"/>
    </source>
</evidence>
<keyword evidence="5" id="KW-1185">Reference proteome</keyword>
<name>A0A4V1RKK2_9ACTN</name>
<keyword evidence="1 2" id="KW-0238">DNA-binding</keyword>
<dbReference type="InterPro" id="IPR036271">
    <property type="entry name" value="Tet_transcr_reg_TetR-rel_C_sf"/>
</dbReference>
<feature type="DNA-binding region" description="H-T-H motif" evidence="2">
    <location>
        <begin position="93"/>
        <end position="112"/>
    </location>
</feature>
<evidence type="ECO:0000259" key="3">
    <source>
        <dbReference type="PROSITE" id="PS50977"/>
    </source>
</evidence>
<dbReference type="GO" id="GO:0003700">
    <property type="term" value="F:DNA-binding transcription factor activity"/>
    <property type="evidence" value="ECO:0007669"/>
    <property type="project" value="TreeGrafter"/>
</dbReference>
<comment type="caution">
    <text evidence="4">The sequence shown here is derived from an EMBL/GenBank/DDBJ whole genome shotgun (WGS) entry which is preliminary data.</text>
</comment>
<dbReference type="EMBL" id="SDWS01000002">
    <property type="protein sequence ID" value="RYB92572.1"/>
    <property type="molecule type" value="Genomic_DNA"/>
</dbReference>
<sequence length="266" mass="28887">MERPAIGWSTFIVFDFMRVPPPAARTITVRFSMGRSVSLPAPDQTCAPLWSNGGVSGRSYGGESATDRLARRRRQLLDAGLELFGTTGYRATTVRQLCREAKVSDRYFYEQFDSTEDLLLAVYDECTARLEEAAVAALGDPGDAVQDLARRGLDAFLSVVESDPRLARVVWFEVLGVSARVETAYLARMQSFGHLMVAVVAGRAEAADVPEVTRELMATTAVGAVSYTVMTWANADFSPARDEVAETLARFLAGATTAVLESPRSG</sequence>
<accession>A0A4V1RKK2</accession>
<dbReference type="SUPFAM" id="SSF46689">
    <property type="entry name" value="Homeodomain-like"/>
    <property type="match status" value="1"/>
</dbReference>
<dbReference type="PROSITE" id="PS50977">
    <property type="entry name" value="HTH_TETR_2"/>
    <property type="match status" value="1"/>
</dbReference>
<dbReference type="GO" id="GO:0000976">
    <property type="term" value="F:transcription cis-regulatory region binding"/>
    <property type="evidence" value="ECO:0007669"/>
    <property type="project" value="TreeGrafter"/>
</dbReference>
<dbReference type="Gene3D" id="1.10.357.10">
    <property type="entry name" value="Tetracycline Repressor, domain 2"/>
    <property type="match status" value="1"/>
</dbReference>
<dbReference type="InterPro" id="IPR009057">
    <property type="entry name" value="Homeodomain-like_sf"/>
</dbReference>
<organism evidence="4 5">
    <name type="scientific">Nocardioides glacieisoli</name>
    <dbReference type="NCBI Taxonomy" id="1168730"/>
    <lineage>
        <taxon>Bacteria</taxon>
        <taxon>Bacillati</taxon>
        <taxon>Actinomycetota</taxon>
        <taxon>Actinomycetes</taxon>
        <taxon>Propionibacteriales</taxon>
        <taxon>Nocardioidaceae</taxon>
        <taxon>Nocardioides</taxon>
    </lineage>
</organism>
<dbReference type="Proteomes" id="UP000291838">
    <property type="component" value="Unassembled WGS sequence"/>
</dbReference>
<dbReference type="PANTHER" id="PTHR30055">
    <property type="entry name" value="HTH-TYPE TRANSCRIPTIONAL REGULATOR RUTR"/>
    <property type="match status" value="1"/>
</dbReference>
<dbReference type="SUPFAM" id="SSF48498">
    <property type="entry name" value="Tetracyclin repressor-like, C-terminal domain"/>
    <property type="match status" value="1"/>
</dbReference>
<dbReference type="Pfam" id="PF00440">
    <property type="entry name" value="TetR_N"/>
    <property type="match status" value="1"/>
</dbReference>
<dbReference type="AlphaFoldDB" id="A0A4V1RKK2"/>
<dbReference type="PANTHER" id="PTHR30055:SF226">
    <property type="entry name" value="HTH-TYPE TRANSCRIPTIONAL REGULATOR PKSA"/>
    <property type="match status" value="1"/>
</dbReference>
<evidence type="ECO:0000313" key="5">
    <source>
        <dbReference type="Proteomes" id="UP000291838"/>
    </source>
</evidence>
<gene>
    <name evidence="4" type="ORF">EUA06_06405</name>
</gene>
<protein>
    <submittedName>
        <fullName evidence="4">TetR/AcrR family transcriptional regulator</fullName>
    </submittedName>
</protein>
<reference evidence="4 5" key="1">
    <citation type="submission" date="2019-01" db="EMBL/GenBank/DDBJ databases">
        <title>Novel species of Nocardioides.</title>
        <authorList>
            <person name="Liu Q."/>
            <person name="Xin Y.-H."/>
        </authorList>
    </citation>
    <scope>NUCLEOTIDE SEQUENCE [LARGE SCALE GENOMIC DNA]</scope>
    <source>
        <strain evidence="4 5">HLT3-15</strain>
    </source>
</reference>
<dbReference type="InterPro" id="IPR050109">
    <property type="entry name" value="HTH-type_TetR-like_transc_reg"/>
</dbReference>
<feature type="domain" description="HTH tetR-type" evidence="3">
    <location>
        <begin position="70"/>
        <end position="130"/>
    </location>
</feature>
<dbReference type="InterPro" id="IPR001647">
    <property type="entry name" value="HTH_TetR"/>
</dbReference>